<dbReference type="KEGG" id="smo:SELMODRAFT_84729"/>
<reference evidence="4 5" key="1">
    <citation type="journal article" date="2011" name="Science">
        <title>The Selaginella genome identifies genetic changes associated with the evolution of vascular plants.</title>
        <authorList>
            <person name="Banks J.A."/>
            <person name="Nishiyama T."/>
            <person name="Hasebe M."/>
            <person name="Bowman J.L."/>
            <person name="Gribskov M."/>
            <person name="dePamphilis C."/>
            <person name="Albert V.A."/>
            <person name="Aono N."/>
            <person name="Aoyama T."/>
            <person name="Ambrose B.A."/>
            <person name="Ashton N.W."/>
            <person name="Axtell M.J."/>
            <person name="Barker E."/>
            <person name="Barker M.S."/>
            <person name="Bennetzen J.L."/>
            <person name="Bonawitz N.D."/>
            <person name="Chapple C."/>
            <person name="Cheng C."/>
            <person name="Correa L.G."/>
            <person name="Dacre M."/>
            <person name="DeBarry J."/>
            <person name="Dreyer I."/>
            <person name="Elias M."/>
            <person name="Engstrom E.M."/>
            <person name="Estelle M."/>
            <person name="Feng L."/>
            <person name="Finet C."/>
            <person name="Floyd S.K."/>
            <person name="Frommer W.B."/>
            <person name="Fujita T."/>
            <person name="Gramzow L."/>
            <person name="Gutensohn M."/>
            <person name="Harholt J."/>
            <person name="Hattori M."/>
            <person name="Heyl A."/>
            <person name="Hirai T."/>
            <person name="Hiwatashi Y."/>
            <person name="Ishikawa M."/>
            <person name="Iwata M."/>
            <person name="Karol K.G."/>
            <person name="Koehler B."/>
            <person name="Kolukisaoglu U."/>
            <person name="Kubo M."/>
            <person name="Kurata T."/>
            <person name="Lalonde S."/>
            <person name="Li K."/>
            <person name="Li Y."/>
            <person name="Litt A."/>
            <person name="Lyons E."/>
            <person name="Manning G."/>
            <person name="Maruyama T."/>
            <person name="Michael T.P."/>
            <person name="Mikami K."/>
            <person name="Miyazaki S."/>
            <person name="Morinaga S."/>
            <person name="Murata T."/>
            <person name="Mueller-Roeber B."/>
            <person name="Nelson D.R."/>
            <person name="Obara M."/>
            <person name="Oguri Y."/>
            <person name="Olmstead R.G."/>
            <person name="Onodera N."/>
            <person name="Petersen B.L."/>
            <person name="Pils B."/>
            <person name="Prigge M."/>
            <person name="Rensing S.A."/>
            <person name="Riano-Pachon D.M."/>
            <person name="Roberts A.W."/>
            <person name="Sato Y."/>
            <person name="Scheller H.V."/>
            <person name="Schulz B."/>
            <person name="Schulz C."/>
            <person name="Shakirov E.V."/>
            <person name="Shibagaki N."/>
            <person name="Shinohara N."/>
            <person name="Shippen D.E."/>
            <person name="Soerensen I."/>
            <person name="Sotooka R."/>
            <person name="Sugimoto N."/>
            <person name="Sugita M."/>
            <person name="Sumikawa N."/>
            <person name="Tanurdzic M."/>
            <person name="Theissen G."/>
            <person name="Ulvskov P."/>
            <person name="Wakazuki S."/>
            <person name="Weng J.K."/>
            <person name="Willats W.W."/>
            <person name="Wipf D."/>
            <person name="Wolf P.G."/>
            <person name="Yang L."/>
            <person name="Zimmer A.D."/>
            <person name="Zhu Q."/>
            <person name="Mitros T."/>
            <person name="Hellsten U."/>
            <person name="Loque D."/>
            <person name="Otillar R."/>
            <person name="Salamov A."/>
            <person name="Schmutz J."/>
            <person name="Shapiro H."/>
            <person name="Lindquist E."/>
            <person name="Lucas S."/>
            <person name="Rokhsar D."/>
            <person name="Grigoriev I.V."/>
        </authorList>
    </citation>
    <scope>NUCLEOTIDE SEQUENCE [LARGE SCALE GENOMIC DNA]</scope>
</reference>
<dbReference type="Pfam" id="PF00085">
    <property type="entry name" value="Thioredoxin"/>
    <property type="match status" value="1"/>
</dbReference>
<dbReference type="Gene3D" id="3.40.30.10">
    <property type="entry name" value="Glutaredoxin"/>
    <property type="match status" value="1"/>
</dbReference>
<accession>D8R3J4</accession>
<dbReference type="Gramene" id="EFJ33290">
    <property type="protein sequence ID" value="EFJ33290"/>
    <property type="gene ID" value="SELMODRAFT_84729"/>
</dbReference>
<name>D8R3J4_SELML</name>
<dbReference type="STRING" id="88036.D8R3J4"/>
<dbReference type="OMA" id="HIHYVTD"/>
<keyword evidence="1" id="KW-1015">Disulfide bond</keyword>
<dbReference type="AlphaFoldDB" id="D8R3J4"/>
<dbReference type="CDD" id="cd02947">
    <property type="entry name" value="TRX_family"/>
    <property type="match status" value="1"/>
</dbReference>
<dbReference type="PANTHER" id="PTHR46115">
    <property type="entry name" value="THIOREDOXIN-LIKE PROTEIN 1"/>
    <property type="match status" value="1"/>
</dbReference>
<evidence type="ECO:0000256" key="2">
    <source>
        <dbReference type="ARBA" id="ARBA00038337"/>
    </source>
</evidence>
<dbReference type="InterPro" id="IPR036249">
    <property type="entry name" value="Thioredoxin-like_sf"/>
</dbReference>
<dbReference type="Proteomes" id="UP000001514">
    <property type="component" value="Unassembled WGS sequence"/>
</dbReference>
<gene>
    <name evidence="4" type="ORF">SELMODRAFT_84729</name>
</gene>
<protein>
    <recommendedName>
        <fullName evidence="3">Thioredoxin domain-containing protein</fullName>
    </recommendedName>
</protein>
<dbReference type="InterPro" id="IPR013766">
    <property type="entry name" value="Thioredoxin_domain"/>
</dbReference>
<dbReference type="SUPFAM" id="SSF52833">
    <property type="entry name" value="Thioredoxin-like"/>
    <property type="match status" value="1"/>
</dbReference>
<comment type="similarity">
    <text evidence="2">Belongs to the thioredoxin family. Plant F-type subfamily.</text>
</comment>
<keyword evidence="5" id="KW-1185">Reference proteome</keyword>
<evidence type="ECO:0000256" key="1">
    <source>
        <dbReference type="ARBA" id="ARBA00023157"/>
    </source>
</evidence>
<dbReference type="InterPro" id="IPR017937">
    <property type="entry name" value="Thioredoxin_CS"/>
</dbReference>
<evidence type="ECO:0000259" key="3">
    <source>
        <dbReference type="PROSITE" id="PS51352"/>
    </source>
</evidence>
<dbReference type="PROSITE" id="PS51352">
    <property type="entry name" value="THIOREDOXIN_2"/>
    <property type="match status" value="1"/>
</dbReference>
<proteinExistence type="inferred from homology"/>
<organism evidence="5">
    <name type="scientific">Selaginella moellendorffii</name>
    <name type="common">Spikemoss</name>
    <dbReference type="NCBI Taxonomy" id="88036"/>
    <lineage>
        <taxon>Eukaryota</taxon>
        <taxon>Viridiplantae</taxon>
        <taxon>Streptophyta</taxon>
        <taxon>Embryophyta</taxon>
        <taxon>Tracheophyta</taxon>
        <taxon>Lycopodiopsida</taxon>
        <taxon>Selaginellales</taxon>
        <taxon>Selaginellaceae</taxon>
        <taxon>Selaginella</taxon>
    </lineage>
</organism>
<evidence type="ECO:0000313" key="4">
    <source>
        <dbReference type="EMBL" id="EFJ33290.1"/>
    </source>
</evidence>
<evidence type="ECO:0000313" key="5">
    <source>
        <dbReference type="Proteomes" id="UP000001514"/>
    </source>
</evidence>
<dbReference type="HOGENOM" id="CLU_090389_14_1_1"/>
<dbReference type="eggNOG" id="KOG0907">
    <property type="taxonomic scope" value="Eukaryota"/>
</dbReference>
<sequence length="122" mass="13364">MEAPIAVAAGDTGNVHVVPSSEAWRNKFSELTSNPKKLVSAVVDFTAAWCPPCKMIAPFFNDLSKTYDSVVFLKVDVDQLQASFLIEGMPTFVFMLAGKEVHRIVGANKPELEAKLMQFAKS</sequence>
<dbReference type="EMBL" id="GL377571">
    <property type="protein sequence ID" value="EFJ33290.1"/>
    <property type="molecule type" value="Genomic_DNA"/>
</dbReference>
<feature type="domain" description="Thioredoxin" evidence="3">
    <location>
        <begin position="1"/>
        <end position="121"/>
    </location>
</feature>
<dbReference type="InParanoid" id="D8R3J4"/>
<dbReference type="PROSITE" id="PS00194">
    <property type="entry name" value="THIOREDOXIN_1"/>
    <property type="match status" value="1"/>
</dbReference>